<evidence type="ECO:0008006" key="4">
    <source>
        <dbReference type="Google" id="ProtNLM"/>
    </source>
</evidence>
<dbReference type="AlphaFoldDB" id="A0A7W3YDG8"/>
<feature type="signal peptide" evidence="1">
    <location>
        <begin position="1"/>
        <end position="28"/>
    </location>
</feature>
<gene>
    <name evidence="2" type="ORF">H4F99_01920</name>
</gene>
<evidence type="ECO:0000313" key="2">
    <source>
        <dbReference type="EMBL" id="MBB1087240.1"/>
    </source>
</evidence>
<proteinExistence type="predicted"/>
<keyword evidence="3" id="KW-1185">Reference proteome</keyword>
<dbReference type="InterPro" id="IPR011250">
    <property type="entry name" value="OMP/PagP_B-barrel"/>
</dbReference>
<accession>A0A7W3YDG8</accession>
<dbReference type="RefSeq" id="WP_182668013.1">
    <property type="nucleotide sequence ID" value="NZ_JACHTE010000001.1"/>
</dbReference>
<reference evidence="2 3" key="1">
    <citation type="submission" date="2020-07" db="EMBL/GenBank/DDBJ databases">
        <authorList>
            <person name="Xu S."/>
            <person name="Li A."/>
        </authorList>
    </citation>
    <scope>NUCLEOTIDE SEQUENCE [LARGE SCALE GENOMIC DNA]</scope>
    <source>
        <strain evidence="2 3">SG-8</strain>
    </source>
</reference>
<protein>
    <recommendedName>
        <fullName evidence="4">Porin family protein</fullName>
    </recommendedName>
</protein>
<evidence type="ECO:0000313" key="3">
    <source>
        <dbReference type="Proteomes" id="UP000552587"/>
    </source>
</evidence>
<dbReference type="EMBL" id="JACHTE010000001">
    <property type="protein sequence ID" value="MBB1087240.1"/>
    <property type="molecule type" value="Genomic_DNA"/>
</dbReference>
<dbReference type="Gene3D" id="2.40.160.60">
    <property type="entry name" value="Outer membrane protein transport protein (OMPP1/FadL/TodX)"/>
    <property type="match status" value="1"/>
</dbReference>
<sequence>MSNRFRNWKPSATLALLAVVCAPLPALAVDPLDTFSVKLGGYASRFDTEVSIDGGSLDGTKIDLSRDLDIDPDNTIGLVGFTWRPFEHHEFGLNYYRDDASASKVLERDITIDGDLYEAQATVSAERDVDIYEASYTWWAASRENWALGPRLGVVWYKLRLGLELEADINGNPVADGAFTSKAEADVPAPAIGGGWRWTPAENWRFSADLGWFSTDINDIDASVTYGRAGVEWYPWDNWGFWLDVTANQIDAELKKDNYSGDLDFSDEGVRLGVSYRF</sequence>
<organism evidence="2 3">
    <name type="scientific">Marilutibacter penaei</name>
    <dbReference type="NCBI Taxonomy" id="2759900"/>
    <lineage>
        <taxon>Bacteria</taxon>
        <taxon>Pseudomonadati</taxon>
        <taxon>Pseudomonadota</taxon>
        <taxon>Gammaproteobacteria</taxon>
        <taxon>Lysobacterales</taxon>
        <taxon>Lysobacteraceae</taxon>
        <taxon>Marilutibacter</taxon>
    </lineage>
</organism>
<keyword evidence="1" id="KW-0732">Signal</keyword>
<dbReference type="Proteomes" id="UP000552587">
    <property type="component" value="Unassembled WGS sequence"/>
</dbReference>
<comment type="caution">
    <text evidence="2">The sequence shown here is derived from an EMBL/GenBank/DDBJ whole genome shotgun (WGS) entry which is preliminary data.</text>
</comment>
<dbReference type="SUPFAM" id="SSF56925">
    <property type="entry name" value="OMPA-like"/>
    <property type="match status" value="1"/>
</dbReference>
<feature type="chain" id="PRO_5030954649" description="Porin family protein" evidence="1">
    <location>
        <begin position="29"/>
        <end position="278"/>
    </location>
</feature>
<evidence type="ECO:0000256" key="1">
    <source>
        <dbReference type="SAM" id="SignalP"/>
    </source>
</evidence>
<name>A0A7W3YDG8_9GAMM</name>